<dbReference type="VEuPathDB" id="VectorBase:AMEM015369"/>
<keyword evidence="1" id="KW-0175">Coiled coil</keyword>
<proteinExistence type="predicted"/>
<dbReference type="EnsemblMetazoa" id="AMEM015369-RA">
    <property type="protein sequence ID" value="AMEM015369-PA"/>
    <property type="gene ID" value="AMEM015369"/>
</dbReference>
<dbReference type="InterPro" id="IPR033362">
    <property type="entry name" value="SSNA1_fam"/>
</dbReference>
<feature type="coiled-coil region" evidence="1">
    <location>
        <begin position="48"/>
        <end position="103"/>
    </location>
</feature>
<dbReference type="AlphaFoldDB" id="A0A182VI53"/>
<feature type="region of interest" description="Disordered" evidence="2">
    <location>
        <begin position="127"/>
        <end position="148"/>
    </location>
</feature>
<sequence>MYSYGKYTSNPSTLILWTQGTGRKQISPKMTEQAARLQTHNQEMVKCLNQLRSQQTALEEKIAAQEKKKDSLSKEMEKLQRTLEQLETSIAEDTKALNDCSKRLTETENGYAKVVDTLQLLLMSAKEKVNTTTPTSRSVYNESSKHSS</sequence>
<feature type="compositionally biased region" description="Polar residues" evidence="2">
    <location>
        <begin position="130"/>
        <end position="142"/>
    </location>
</feature>
<reference evidence="3" key="1">
    <citation type="submission" date="2020-05" db="UniProtKB">
        <authorList>
            <consortium name="EnsemblMetazoa"/>
        </authorList>
    </citation>
    <scope>IDENTIFICATION</scope>
    <source>
        <strain evidence="3">MAF</strain>
    </source>
</reference>
<organism evidence="3 4">
    <name type="scientific">Anopheles merus</name>
    <name type="common">Mosquito</name>
    <dbReference type="NCBI Taxonomy" id="30066"/>
    <lineage>
        <taxon>Eukaryota</taxon>
        <taxon>Metazoa</taxon>
        <taxon>Ecdysozoa</taxon>
        <taxon>Arthropoda</taxon>
        <taxon>Hexapoda</taxon>
        <taxon>Insecta</taxon>
        <taxon>Pterygota</taxon>
        <taxon>Neoptera</taxon>
        <taxon>Endopterygota</taxon>
        <taxon>Diptera</taxon>
        <taxon>Nematocera</taxon>
        <taxon>Culicoidea</taxon>
        <taxon>Culicidae</taxon>
        <taxon>Anophelinae</taxon>
        <taxon>Anopheles</taxon>
    </lineage>
</organism>
<evidence type="ECO:0000256" key="2">
    <source>
        <dbReference type="SAM" id="MobiDB-lite"/>
    </source>
</evidence>
<dbReference type="STRING" id="30066.A0A182VI53"/>
<dbReference type="GO" id="GO:0036064">
    <property type="term" value="C:ciliary basal body"/>
    <property type="evidence" value="ECO:0007669"/>
    <property type="project" value="TreeGrafter"/>
</dbReference>
<dbReference type="GO" id="GO:0005813">
    <property type="term" value="C:centrosome"/>
    <property type="evidence" value="ECO:0007669"/>
    <property type="project" value="TreeGrafter"/>
</dbReference>
<evidence type="ECO:0000256" key="1">
    <source>
        <dbReference type="SAM" id="Coils"/>
    </source>
</evidence>
<protein>
    <submittedName>
        <fullName evidence="3">Uncharacterized protein</fullName>
    </submittedName>
</protein>
<dbReference type="Gene3D" id="1.20.5.340">
    <property type="match status" value="1"/>
</dbReference>
<accession>A0A182VI53</accession>
<dbReference type="VEuPathDB" id="VectorBase:AMEM21_013013"/>
<keyword evidence="4" id="KW-1185">Reference proteome</keyword>
<evidence type="ECO:0000313" key="4">
    <source>
        <dbReference type="Proteomes" id="UP000075903"/>
    </source>
</evidence>
<dbReference type="SUPFAM" id="SSF58100">
    <property type="entry name" value="Bacterial hemolysins"/>
    <property type="match status" value="1"/>
</dbReference>
<dbReference type="Proteomes" id="UP000075903">
    <property type="component" value="Unassembled WGS sequence"/>
</dbReference>
<name>A0A182VI53_ANOME</name>
<dbReference type="PANTHER" id="PTHR28661:SF1">
    <property type="entry name" value="MICROTUBULE NUCLEATION FACTOR SSNA1"/>
    <property type="match status" value="1"/>
</dbReference>
<evidence type="ECO:0000313" key="3">
    <source>
        <dbReference type="EnsemblMetazoa" id="AMEM015369-PA"/>
    </source>
</evidence>
<dbReference type="PANTHER" id="PTHR28661">
    <property type="entry name" value="SJOEGREN SYNDROME NUCLEAR AUTOANTIGEN 1"/>
    <property type="match status" value="1"/>
</dbReference>